<evidence type="ECO:0000313" key="2">
    <source>
        <dbReference type="Proteomes" id="UP001158644"/>
    </source>
</evidence>
<reference evidence="1 2" key="1">
    <citation type="submission" date="2022-09" db="EMBL/GenBank/DDBJ databases">
        <title>Intensive care unit water sources are persistently colonized with multi-drug resistant bacteria and are the site of extensive horizontal gene transfer of antibiotic resistance genes.</title>
        <authorList>
            <person name="Diorio-Toth L."/>
        </authorList>
    </citation>
    <scope>NUCLEOTIDE SEQUENCE [LARGE SCALE GENOMIC DNA]</scope>
    <source>
        <strain evidence="1 2">GD03967</strain>
    </source>
</reference>
<accession>A0ABD4YYE8</accession>
<evidence type="ECO:0000313" key="1">
    <source>
        <dbReference type="EMBL" id="MDH1180188.1"/>
    </source>
</evidence>
<comment type="caution">
    <text evidence="1">The sequence shown here is derived from an EMBL/GenBank/DDBJ whole genome shotgun (WGS) entry which is preliminary data.</text>
</comment>
<dbReference type="AlphaFoldDB" id="A0ABD4YYE8"/>
<dbReference type="RefSeq" id="WP_279991540.1">
    <property type="nucleotide sequence ID" value="NZ_DALZLU010000006.1"/>
</dbReference>
<gene>
    <name evidence="1" type="ORF">N5C72_19055</name>
</gene>
<organism evidence="1 2">
    <name type="scientific">Achromobacter mucicolens</name>
    <dbReference type="NCBI Taxonomy" id="1389922"/>
    <lineage>
        <taxon>Bacteria</taxon>
        <taxon>Pseudomonadati</taxon>
        <taxon>Pseudomonadota</taxon>
        <taxon>Betaproteobacteria</taxon>
        <taxon>Burkholderiales</taxon>
        <taxon>Alcaligenaceae</taxon>
        <taxon>Achromobacter</taxon>
    </lineage>
</organism>
<dbReference type="EMBL" id="JAOBZK010000028">
    <property type="protein sequence ID" value="MDH1180188.1"/>
    <property type="molecule type" value="Genomic_DNA"/>
</dbReference>
<sequence>MEPRLLHNDVSHGFSVRLPERVFADLSLEGRVRFALAMRDELLVAVLGGRHVWGGLKPRSCRMARGSGG</sequence>
<dbReference type="Proteomes" id="UP001158644">
    <property type="component" value="Unassembled WGS sequence"/>
</dbReference>
<protein>
    <recommendedName>
        <fullName evidence="3">SpoVT-AbrB domain-containing protein</fullName>
    </recommendedName>
</protein>
<name>A0ABD4YYE8_9BURK</name>
<evidence type="ECO:0008006" key="3">
    <source>
        <dbReference type="Google" id="ProtNLM"/>
    </source>
</evidence>
<proteinExistence type="predicted"/>